<dbReference type="EMBL" id="FUWW01000002">
    <property type="protein sequence ID" value="SJZ37273.1"/>
    <property type="molecule type" value="Genomic_DNA"/>
</dbReference>
<dbReference type="InterPro" id="IPR001451">
    <property type="entry name" value="Hexapep"/>
</dbReference>
<dbReference type="GO" id="GO:0008374">
    <property type="term" value="F:O-acyltransferase activity"/>
    <property type="evidence" value="ECO:0007669"/>
    <property type="project" value="TreeGrafter"/>
</dbReference>
<dbReference type="GO" id="GO:0005829">
    <property type="term" value="C:cytosol"/>
    <property type="evidence" value="ECO:0007669"/>
    <property type="project" value="TreeGrafter"/>
</dbReference>
<proteinExistence type="inferred from homology"/>
<keyword evidence="2 3" id="KW-0808">Transferase</keyword>
<dbReference type="AlphaFoldDB" id="A0A1T4K4J8"/>
<evidence type="ECO:0000313" key="4">
    <source>
        <dbReference type="Proteomes" id="UP000190657"/>
    </source>
</evidence>
<name>A0A1T4K4J8_9FIRM</name>
<dbReference type="PANTHER" id="PTHR23416">
    <property type="entry name" value="SIALIC ACID SYNTHASE-RELATED"/>
    <property type="match status" value="1"/>
</dbReference>
<dbReference type="STRING" id="290054.SAMN02745114_00298"/>
<dbReference type="InterPro" id="IPR051159">
    <property type="entry name" value="Hexapeptide_acetyltransf"/>
</dbReference>
<organism evidence="3 4">
    <name type="scientific">Eubacterium coprostanoligenes</name>
    <dbReference type="NCBI Taxonomy" id="290054"/>
    <lineage>
        <taxon>Bacteria</taxon>
        <taxon>Bacillati</taxon>
        <taxon>Bacillota</taxon>
        <taxon>Clostridia</taxon>
        <taxon>Eubacteriales</taxon>
        <taxon>Eubacteriaceae</taxon>
        <taxon>Eubacterium</taxon>
    </lineage>
</organism>
<evidence type="ECO:0000256" key="2">
    <source>
        <dbReference type="ARBA" id="ARBA00022679"/>
    </source>
</evidence>
<dbReference type="SUPFAM" id="SSF51161">
    <property type="entry name" value="Trimeric LpxA-like enzymes"/>
    <property type="match status" value="1"/>
</dbReference>
<evidence type="ECO:0000313" key="3">
    <source>
        <dbReference type="EMBL" id="SJZ37273.1"/>
    </source>
</evidence>
<comment type="similarity">
    <text evidence="1">Belongs to the transferase hexapeptide repeat family.</text>
</comment>
<dbReference type="Gene3D" id="2.160.10.10">
    <property type="entry name" value="Hexapeptide repeat proteins"/>
    <property type="match status" value="1"/>
</dbReference>
<dbReference type="Proteomes" id="UP000190657">
    <property type="component" value="Unassembled WGS sequence"/>
</dbReference>
<dbReference type="CDD" id="cd04647">
    <property type="entry name" value="LbH_MAT_like"/>
    <property type="match status" value="1"/>
</dbReference>
<sequence>MKKSVLTGPDNYFSLYDHCYTDTDKPIIIQGAYKLNNNGHDEMIIGEGSWIGTHCAIIGDVHIGKHCVVAANSVVTKDIPDYCVVAGAPAKIIKKYDFETKEWIRNK</sequence>
<dbReference type="Pfam" id="PF00132">
    <property type="entry name" value="Hexapep"/>
    <property type="match status" value="1"/>
</dbReference>
<dbReference type="PANTHER" id="PTHR23416:SF23">
    <property type="entry name" value="ACETYLTRANSFERASE C18B11.09C-RELATED"/>
    <property type="match status" value="1"/>
</dbReference>
<accession>A0A1T4K4J8</accession>
<dbReference type="InterPro" id="IPR011004">
    <property type="entry name" value="Trimer_LpxA-like_sf"/>
</dbReference>
<reference evidence="3 4" key="1">
    <citation type="submission" date="2017-02" db="EMBL/GenBank/DDBJ databases">
        <authorList>
            <person name="Peterson S.W."/>
        </authorList>
    </citation>
    <scope>NUCLEOTIDE SEQUENCE [LARGE SCALE GENOMIC DNA]</scope>
    <source>
        <strain evidence="3 4">ATCC 51222</strain>
    </source>
</reference>
<keyword evidence="4" id="KW-1185">Reference proteome</keyword>
<protein>
    <submittedName>
        <fullName evidence="3">Transferase hexapeptide (Six repeat-containing protein)</fullName>
    </submittedName>
</protein>
<gene>
    <name evidence="3" type="ORF">SAMN02745114_00298</name>
</gene>
<evidence type="ECO:0000256" key="1">
    <source>
        <dbReference type="ARBA" id="ARBA00007274"/>
    </source>
</evidence>